<dbReference type="GO" id="GO:0015123">
    <property type="term" value="F:acetate transmembrane transporter activity"/>
    <property type="evidence" value="ECO:0007669"/>
    <property type="project" value="TreeGrafter"/>
</dbReference>
<dbReference type="Pfam" id="PF00474">
    <property type="entry name" value="SSF"/>
    <property type="match status" value="1"/>
</dbReference>
<sequence length="658" mass="68396">MKKLIAGITLALSLGSFAFAQEPAKAPTGAAGAPAVAAPATAPAAPAATAPAPAAPLAKAAAPAEKKSELKANPYVTIPIFLIIIGVTMCVVVWSAKKTKSAADFYTAGGGITGTQNGWAIAGDYMSAASFLGISGMISLYGYDGFMYSVGWLVAYITVLLIVAEPCRNAGKFTLGDILSFRTEPKPVRAVCALSVVAVSTFYLTAQMVGAGKLMQLLLGIPYKTAIIGVGILMVGYVVFGGMTATTWVQIIKAGLLMSGAGVLSVLVGIKSGMSPLQFFTDIATNPNIAEHVQKVVLKDPVAVAGFDYGQRFLEPGLFLKNPLDQISLGMALVLGTAGMPHILMRFFTVPTAQAARKSVIVAMFIIGTFYILTTLLGFGAAIHLSPQGIQKVDKGGNMAAMMLAQKMGGDISPFLGDLLLAFLCAVAFATILAVVSGLVLAASAAIAHDIYVNVIKDGHADQHEQVMAARITSLCVGAAGILIGIAAEKQNVAHLVALAFAVASSGNLPVVVMSLFWKKFNTAGVIAGLVTGTVISIVLVMVSPNMTYPKKVAADAQKVVATLEKKQAGGTILSEKETKELAKARTDYETNKDGTSIIGLDKPLIDLKNPGIISIPIGFLAAILGCLAFPSRRSEEMFDEIYVRQNTGIGIAKAVDH</sequence>
<dbReference type="PANTHER" id="PTHR48086">
    <property type="entry name" value="SODIUM/PROLINE SYMPORTER-RELATED"/>
    <property type="match status" value="1"/>
</dbReference>
<dbReference type="PROSITE" id="PS50283">
    <property type="entry name" value="NA_SOLUT_SYMP_3"/>
    <property type="match status" value="1"/>
</dbReference>
<reference evidence="14 15" key="1">
    <citation type="journal article" date="2015" name="Genome Announc.">
        <title>Complete Genome of Geobacter pickeringii G13T, a Metal-Reducing Isolate from Sedimentary Kaolin Deposits.</title>
        <authorList>
            <person name="Badalamenti J.P."/>
            <person name="Bond D.R."/>
        </authorList>
    </citation>
    <scope>NUCLEOTIDE SEQUENCE [LARGE SCALE GENOMIC DNA]</scope>
    <source>
        <strain evidence="14 15">G13</strain>
    </source>
</reference>
<dbReference type="HOGENOM" id="CLU_018808_8_3_7"/>
<dbReference type="Gene3D" id="1.20.1730.10">
    <property type="entry name" value="Sodium/glucose cotransporter"/>
    <property type="match status" value="1"/>
</dbReference>
<feature type="transmembrane region" description="Helical" evidence="12">
    <location>
        <begin position="612"/>
        <end position="630"/>
    </location>
</feature>
<feature type="transmembrane region" description="Helical" evidence="12">
    <location>
        <begin position="524"/>
        <end position="543"/>
    </location>
</feature>
<proteinExistence type="inferred from homology"/>
<dbReference type="GO" id="GO:0006811">
    <property type="term" value="P:monoatomic ion transport"/>
    <property type="evidence" value="ECO:0007669"/>
    <property type="project" value="UniProtKB-KW"/>
</dbReference>
<dbReference type="InterPro" id="IPR050277">
    <property type="entry name" value="Sodium:Solute_Symporter"/>
</dbReference>
<dbReference type="InterPro" id="IPR001734">
    <property type="entry name" value="Na/solute_symporter"/>
</dbReference>
<feature type="transmembrane region" description="Helical" evidence="12">
    <location>
        <begin position="252"/>
        <end position="270"/>
    </location>
</feature>
<keyword evidence="5 12" id="KW-0812">Transmembrane</keyword>
<comment type="subcellular location">
    <subcellularLocation>
        <location evidence="1">Cell membrane</location>
        <topology evidence="1">Multi-pass membrane protein</topology>
    </subcellularLocation>
</comment>
<evidence type="ECO:0000256" key="12">
    <source>
        <dbReference type="SAM" id="Phobius"/>
    </source>
</evidence>
<dbReference type="GO" id="GO:0006847">
    <property type="term" value="P:plasma membrane acetate transport"/>
    <property type="evidence" value="ECO:0007669"/>
    <property type="project" value="TreeGrafter"/>
</dbReference>
<feature type="transmembrane region" description="Helical" evidence="12">
    <location>
        <begin position="419"/>
        <end position="447"/>
    </location>
</feature>
<feature type="signal peptide" evidence="13">
    <location>
        <begin position="1"/>
        <end position="20"/>
    </location>
</feature>
<keyword evidence="4" id="KW-1003">Cell membrane</keyword>
<evidence type="ECO:0000256" key="11">
    <source>
        <dbReference type="RuleBase" id="RU362091"/>
    </source>
</evidence>
<evidence type="ECO:0000256" key="10">
    <source>
        <dbReference type="ARBA" id="ARBA00023136"/>
    </source>
</evidence>
<dbReference type="RefSeq" id="WP_039741050.1">
    <property type="nucleotide sequence ID" value="NZ_CP009788.1"/>
</dbReference>
<keyword evidence="9" id="KW-0406">Ion transport</keyword>
<keyword evidence="10 12" id="KW-0472">Membrane</keyword>
<feature type="transmembrane region" description="Helical" evidence="12">
    <location>
        <begin position="360"/>
        <end position="383"/>
    </location>
</feature>
<protein>
    <submittedName>
        <fullName evidence="14">Sodium transporter</fullName>
    </submittedName>
</protein>
<evidence type="ECO:0000256" key="3">
    <source>
        <dbReference type="ARBA" id="ARBA00022448"/>
    </source>
</evidence>
<keyword evidence="7 12" id="KW-1133">Transmembrane helix</keyword>
<dbReference type="STRING" id="345632.GPICK_05130"/>
<feature type="transmembrane region" description="Helical" evidence="12">
    <location>
        <begin position="221"/>
        <end position="240"/>
    </location>
</feature>
<keyword evidence="13" id="KW-0732">Signal</keyword>
<keyword evidence="15" id="KW-1185">Reference proteome</keyword>
<keyword evidence="3" id="KW-0813">Transport</keyword>
<keyword evidence="8" id="KW-0915">Sodium</keyword>
<feature type="transmembrane region" description="Helical" evidence="12">
    <location>
        <begin position="75"/>
        <end position="96"/>
    </location>
</feature>
<gene>
    <name evidence="14" type="ORF">GPICK_05130</name>
</gene>
<dbReference type="EMBL" id="CP009788">
    <property type="protein sequence ID" value="AJE02827.1"/>
    <property type="molecule type" value="Genomic_DNA"/>
</dbReference>
<dbReference type="PANTHER" id="PTHR48086:SF6">
    <property type="entry name" value="CATION_ACETATE SYMPORTER ACTP"/>
    <property type="match status" value="1"/>
</dbReference>
<dbReference type="GO" id="GO:0005886">
    <property type="term" value="C:plasma membrane"/>
    <property type="evidence" value="ECO:0007669"/>
    <property type="project" value="UniProtKB-SubCell"/>
</dbReference>
<evidence type="ECO:0000313" key="14">
    <source>
        <dbReference type="EMBL" id="AJE02827.1"/>
    </source>
</evidence>
<evidence type="ECO:0000256" key="1">
    <source>
        <dbReference type="ARBA" id="ARBA00004651"/>
    </source>
</evidence>
<feature type="transmembrane region" description="Helical" evidence="12">
    <location>
        <begin position="146"/>
        <end position="167"/>
    </location>
</feature>
<dbReference type="CDD" id="cd11480">
    <property type="entry name" value="SLC5sbd_u4"/>
    <property type="match status" value="1"/>
</dbReference>
<organism evidence="14 15">
    <name type="scientific">Geobacter pickeringii</name>
    <dbReference type="NCBI Taxonomy" id="345632"/>
    <lineage>
        <taxon>Bacteria</taxon>
        <taxon>Pseudomonadati</taxon>
        <taxon>Thermodesulfobacteriota</taxon>
        <taxon>Desulfuromonadia</taxon>
        <taxon>Geobacterales</taxon>
        <taxon>Geobacteraceae</taxon>
        <taxon>Geobacter</taxon>
    </lineage>
</organism>
<dbReference type="KEGG" id="gpi:GPICK_05130"/>
<evidence type="ECO:0000256" key="5">
    <source>
        <dbReference type="ARBA" id="ARBA00022692"/>
    </source>
</evidence>
<evidence type="ECO:0000256" key="6">
    <source>
        <dbReference type="ARBA" id="ARBA00022847"/>
    </source>
</evidence>
<evidence type="ECO:0000256" key="8">
    <source>
        <dbReference type="ARBA" id="ARBA00023053"/>
    </source>
</evidence>
<feature type="chain" id="PRO_5002113547" evidence="13">
    <location>
        <begin position="21"/>
        <end position="658"/>
    </location>
</feature>
<feature type="transmembrane region" description="Helical" evidence="12">
    <location>
        <begin position="188"/>
        <end position="209"/>
    </location>
</feature>
<evidence type="ECO:0000256" key="2">
    <source>
        <dbReference type="ARBA" id="ARBA00006434"/>
    </source>
</evidence>
<dbReference type="NCBIfam" id="TIGR00813">
    <property type="entry name" value="sss"/>
    <property type="match status" value="1"/>
</dbReference>
<name>A0A0B5B8F2_9BACT</name>
<evidence type="ECO:0000256" key="4">
    <source>
        <dbReference type="ARBA" id="ARBA00022475"/>
    </source>
</evidence>
<dbReference type="InterPro" id="IPR018212">
    <property type="entry name" value="Na/solute_symporter_CS"/>
</dbReference>
<evidence type="ECO:0000256" key="13">
    <source>
        <dbReference type="SAM" id="SignalP"/>
    </source>
</evidence>
<dbReference type="GO" id="GO:0015293">
    <property type="term" value="F:symporter activity"/>
    <property type="evidence" value="ECO:0007669"/>
    <property type="project" value="UniProtKB-KW"/>
</dbReference>
<dbReference type="OrthoDB" id="9764416at2"/>
<comment type="similarity">
    <text evidence="2 11">Belongs to the sodium:solute symporter (SSF) (TC 2.A.21) family.</text>
</comment>
<evidence type="ECO:0000256" key="7">
    <source>
        <dbReference type="ARBA" id="ARBA00022989"/>
    </source>
</evidence>
<feature type="transmembrane region" description="Helical" evidence="12">
    <location>
        <begin position="494"/>
        <end position="517"/>
    </location>
</feature>
<dbReference type="PROSITE" id="PS00456">
    <property type="entry name" value="NA_SOLUT_SYMP_1"/>
    <property type="match status" value="1"/>
</dbReference>
<keyword evidence="6" id="KW-0769">Symport</keyword>
<dbReference type="Proteomes" id="UP000057609">
    <property type="component" value="Chromosome"/>
</dbReference>
<feature type="transmembrane region" description="Helical" evidence="12">
    <location>
        <begin position="468"/>
        <end position="488"/>
    </location>
</feature>
<evidence type="ECO:0000313" key="15">
    <source>
        <dbReference type="Proteomes" id="UP000057609"/>
    </source>
</evidence>
<evidence type="ECO:0000256" key="9">
    <source>
        <dbReference type="ARBA" id="ARBA00023065"/>
    </source>
</evidence>
<feature type="transmembrane region" description="Helical" evidence="12">
    <location>
        <begin position="327"/>
        <end position="348"/>
    </location>
</feature>
<accession>A0A0B5B8F2</accession>
<dbReference type="AlphaFoldDB" id="A0A0B5B8F2"/>
<dbReference type="InterPro" id="IPR038377">
    <property type="entry name" value="Na/Glc_symporter_sf"/>
</dbReference>